<reference evidence="1 2" key="1">
    <citation type="journal article" date="2016" name="J. Microbiol.">
        <title>Dankookia rubra gen. nov., sp. nov., an alphaproteobacterium isolated from sediment of a shallow stream.</title>
        <authorList>
            <person name="Kim W.H."/>
            <person name="Kim D.H."/>
            <person name="Kang K."/>
            <person name="Ahn T.Y."/>
        </authorList>
    </citation>
    <scope>NUCLEOTIDE SEQUENCE [LARGE SCALE GENOMIC DNA]</scope>
    <source>
        <strain evidence="1 2">JCM30602</strain>
    </source>
</reference>
<dbReference type="EMBL" id="SMSJ01000041">
    <property type="protein sequence ID" value="TDH60253.1"/>
    <property type="molecule type" value="Genomic_DNA"/>
</dbReference>
<dbReference type="Proteomes" id="UP000295096">
    <property type="component" value="Unassembled WGS sequence"/>
</dbReference>
<sequence length="35" mass="3995">ARLKEWRAVATRYEKTAASFLGVLCLAATADWLRR</sequence>
<feature type="non-terminal residue" evidence="1">
    <location>
        <position position="1"/>
    </location>
</feature>
<gene>
    <name evidence="1" type="ORF">E2C06_22790</name>
</gene>
<accession>A0A4R5QBX3</accession>
<protein>
    <submittedName>
        <fullName evidence="1">IS5/IS1182 family transposase</fullName>
    </submittedName>
</protein>
<comment type="caution">
    <text evidence="1">The sequence shown here is derived from an EMBL/GenBank/DDBJ whole genome shotgun (WGS) entry which is preliminary data.</text>
</comment>
<name>A0A4R5QBX3_9PROT</name>
<evidence type="ECO:0000313" key="2">
    <source>
        <dbReference type="Proteomes" id="UP000295096"/>
    </source>
</evidence>
<dbReference type="AlphaFoldDB" id="A0A4R5QBX3"/>
<proteinExistence type="predicted"/>
<organism evidence="1 2">
    <name type="scientific">Dankookia rubra</name>
    <dbReference type="NCBI Taxonomy" id="1442381"/>
    <lineage>
        <taxon>Bacteria</taxon>
        <taxon>Pseudomonadati</taxon>
        <taxon>Pseudomonadota</taxon>
        <taxon>Alphaproteobacteria</taxon>
        <taxon>Acetobacterales</taxon>
        <taxon>Roseomonadaceae</taxon>
        <taxon>Dankookia</taxon>
    </lineage>
</organism>
<evidence type="ECO:0000313" key="1">
    <source>
        <dbReference type="EMBL" id="TDH60253.1"/>
    </source>
</evidence>
<keyword evidence="2" id="KW-1185">Reference proteome</keyword>